<evidence type="ECO:0000313" key="7">
    <source>
        <dbReference type="Proteomes" id="UP000241222"/>
    </source>
</evidence>
<evidence type="ECO:0000256" key="3">
    <source>
        <dbReference type="ARBA" id="ARBA00023125"/>
    </source>
</evidence>
<dbReference type="NCBIfam" id="NF033592">
    <property type="entry name" value="transpos_IS4_1"/>
    <property type="match status" value="1"/>
</dbReference>
<dbReference type="InterPro" id="IPR012337">
    <property type="entry name" value="RNaseH-like_sf"/>
</dbReference>
<dbReference type="InterPro" id="IPR002559">
    <property type="entry name" value="Transposase_11"/>
</dbReference>
<evidence type="ECO:0000259" key="5">
    <source>
        <dbReference type="Pfam" id="PF01609"/>
    </source>
</evidence>
<dbReference type="GO" id="GO:0004803">
    <property type="term" value="F:transposase activity"/>
    <property type="evidence" value="ECO:0007669"/>
    <property type="project" value="InterPro"/>
</dbReference>
<evidence type="ECO:0000256" key="2">
    <source>
        <dbReference type="ARBA" id="ARBA00022578"/>
    </source>
</evidence>
<keyword evidence="4" id="KW-0233">DNA recombination</keyword>
<dbReference type="GO" id="GO:0006313">
    <property type="term" value="P:DNA transposition"/>
    <property type="evidence" value="ECO:0007669"/>
    <property type="project" value="InterPro"/>
</dbReference>
<sequence length="422" mass="47965">MTIISLKDQLAQFFNADFLGRTARRCGFIQRERAIQPQPLVLSLLAALSKGNCTAIADLHRQFNGMCLSENDNVAYKPFHNQLRKETFADFMKELVKFAMIQFVEKASLSLPKKLALFDEVLLQDGSSFAVHPDLAGVFPSRFKQSKAAVECHMTMSLSSQSPTAMAVTADTTSERSFLPEPQSLGNKLLLADAGYVDFDYFEALTQHGGAFVVRGGKSLNPLIIEARNGKGRLLPKLAGRKLRDINRKNNRSEVLDLTCQRGRFKFRLIRRWFAEEKRYCLWLTNLPISEFTADDVMAVYRCRWQVELLFKELKSHTNWKRFATGKKAIVEGLIWASLLALIVRRSLAMQIQPTVSLFKAAKNVDVWLLPILEAIIHQAWSEIMARLKWAIQYISKNAVKSKQRKSRQDSSLDGIYKKLNA</sequence>
<dbReference type="Proteomes" id="UP000241222">
    <property type="component" value="Unassembled WGS sequence"/>
</dbReference>
<comment type="caution">
    <text evidence="6">The sequence shown here is derived from an EMBL/GenBank/DDBJ whole genome shotgun (WGS) entry which is preliminary data.</text>
</comment>
<name>A0A2T3J2G2_9GAMM</name>
<dbReference type="Gene3D" id="3.90.350.10">
    <property type="entry name" value="Transposase Inhibitor Protein From Tn5, Chain A, domain 1"/>
    <property type="match status" value="1"/>
</dbReference>
<evidence type="ECO:0000256" key="4">
    <source>
        <dbReference type="ARBA" id="ARBA00023172"/>
    </source>
</evidence>
<dbReference type="EMBL" id="PYMH01000001">
    <property type="protein sequence ID" value="PSU35479.1"/>
    <property type="molecule type" value="Genomic_DNA"/>
</dbReference>
<dbReference type="PANTHER" id="PTHR33258">
    <property type="entry name" value="TRANSPOSASE INSL FOR INSERTION SEQUENCE ELEMENT IS186A-RELATED"/>
    <property type="match status" value="1"/>
</dbReference>
<reference evidence="6 7" key="1">
    <citation type="submission" date="2018-03" db="EMBL/GenBank/DDBJ databases">
        <title>Whole genome sequencing of Histamine producing bacteria.</title>
        <authorList>
            <person name="Butler K."/>
        </authorList>
    </citation>
    <scope>NUCLEOTIDE SEQUENCE [LARGE SCALE GENOMIC DNA]</scope>
    <source>
        <strain evidence="6 7">JCM 13586</strain>
    </source>
</reference>
<feature type="domain" description="Transposase IS4-like" evidence="5">
    <location>
        <begin position="119"/>
        <end position="342"/>
    </location>
</feature>
<comment type="similarity">
    <text evidence="1">Belongs to the transposase 11 family.</text>
</comment>
<dbReference type="Pfam" id="PF01609">
    <property type="entry name" value="DDE_Tnp_1"/>
    <property type="match status" value="1"/>
</dbReference>
<dbReference type="GO" id="GO:0003677">
    <property type="term" value="F:DNA binding"/>
    <property type="evidence" value="ECO:0007669"/>
    <property type="project" value="UniProtKB-KW"/>
</dbReference>
<evidence type="ECO:0000256" key="1">
    <source>
        <dbReference type="ARBA" id="ARBA00010075"/>
    </source>
</evidence>
<dbReference type="SUPFAM" id="SSF53098">
    <property type="entry name" value="Ribonuclease H-like"/>
    <property type="match status" value="1"/>
</dbReference>
<dbReference type="InterPro" id="IPR047952">
    <property type="entry name" value="Transpos_IS4"/>
</dbReference>
<keyword evidence="3" id="KW-0238">DNA-binding</keyword>
<dbReference type="OrthoDB" id="5889367at2"/>
<keyword evidence="7" id="KW-1185">Reference proteome</keyword>
<protein>
    <submittedName>
        <fullName evidence="6">IS4 family transposase</fullName>
    </submittedName>
</protein>
<accession>A0A2T3J2G2</accession>
<gene>
    <name evidence="6" type="ORF">C9I99_00180</name>
</gene>
<proteinExistence type="inferred from homology"/>
<dbReference type="RefSeq" id="WP_107346835.1">
    <property type="nucleotide sequence ID" value="NZ_PYMH01000001.1"/>
</dbReference>
<dbReference type="AlphaFoldDB" id="A0A2T3J2G2"/>
<dbReference type="PANTHER" id="PTHR33258:SF1">
    <property type="entry name" value="TRANSPOSASE INSL FOR INSERTION SEQUENCE ELEMENT IS186A-RELATED"/>
    <property type="match status" value="1"/>
</dbReference>
<organism evidence="6 7">
    <name type="scientific">Photobacterium lutimaris</name>
    <dbReference type="NCBI Taxonomy" id="388278"/>
    <lineage>
        <taxon>Bacteria</taxon>
        <taxon>Pseudomonadati</taxon>
        <taxon>Pseudomonadota</taxon>
        <taxon>Gammaproteobacteria</taxon>
        <taxon>Vibrionales</taxon>
        <taxon>Vibrionaceae</taxon>
        <taxon>Photobacterium</taxon>
    </lineage>
</organism>
<keyword evidence="2" id="KW-0815">Transposition</keyword>
<evidence type="ECO:0000313" key="6">
    <source>
        <dbReference type="EMBL" id="PSU35479.1"/>
    </source>
</evidence>